<evidence type="ECO:0000313" key="1">
    <source>
        <dbReference type="EMBL" id="MXU87077.1"/>
    </source>
</evidence>
<proteinExistence type="predicted"/>
<name>A0A6B0UCX7_IXORI</name>
<sequence length="94" mass="9972">MGTNSAAVGLGVFLAESNARDDSAFVISFGEMLFEEANILDLSKGEGDIVRWEMFMYVLSFDSAGRVDGGEKAWKTDSMAGLVAPSGVRTNGPC</sequence>
<accession>A0A6B0UCX7</accession>
<organism evidence="1">
    <name type="scientific">Ixodes ricinus</name>
    <name type="common">Common tick</name>
    <name type="synonym">Acarus ricinus</name>
    <dbReference type="NCBI Taxonomy" id="34613"/>
    <lineage>
        <taxon>Eukaryota</taxon>
        <taxon>Metazoa</taxon>
        <taxon>Ecdysozoa</taxon>
        <taxon>Arthropoda</taxon>
        <taxon>Chelicerata</taxon>
        <taxon>Arachnida</taxon>
        <taxon>Acari</taxon>
        <taxon>Parasitiformes</taxon>
        <taxon>Ixodida</taxon>
        <taxon>Ixodoidea</taxon>
        <taxon>Ixodidae</taxon>
        <taxon>Ixodinae</taxon>
        <taxon>Ixodes</taxon>
    </lineage>
</organism>
<reference evidence="1" key="1">
    <citation type="submission" date="2019-12" db="EMBL/GenBank/DDBJ databases">
        <title>An insight into the sialome of adult female Ixodes ricinus ticks feeding for 6 days.</title>
        <authorList>
            <person name="Perner J."/>
            <person name="Ribeiro J.M.C."/>
        </authorList>
    </citation>
    <scope>NUCLEOTIDE SEQUENCE</scope>
    <source>
        <strain evidence="1">Semi-engorged</strain>
        <tissue evidence="1">Salivary glands</tissue>
    </source>
</reference>
<protein>
    <submittedName>
        <fullName evidence="1">Putative secreted protein</fullName>
    </submittedName>
</protein>
<dbReference type="AlphaFoldDB" id="A0A6B0UCX7"/>
<dbReference type="EMBL" id="GIFC01004994">
    <property type="protein sequence ID" value="MXU87077.1"/>
    <property type="molecule type" value="Transcribed_RNA"/>
</dbReference>